<keyword evidence="4" id="KW-0663">Pyridoxal phosphate</keyword>
<protein>
    <recommendedName>
        <fullName evidence="5">Aminotransferase class I/classII large domain-containing protein</fullName>
    </recommendedName>
</protein>
<keyword evidence="3" id="KW-0808">Transferase</keyword>
<dbReference type="InterPro" id="IPR051326">
    <property type="entry name" value="Kynurenine-oxoglutarate_AT"/>
</dbReference>
<accession>A0A0F9FZF0</accession>
<dbReference type="InterPro" id="IPR022518">
    <property type="entry name" value="Aspartate_4-decarboxylase"/>
</dbReference>
<dbReference type="InterPro" id="IPR004838">
    <property type="entry name" value="NHTrfase_class1_PyrdxlP-BS"/>
</dbReference>
<dbReference type="PROSITE" id="PS00105">
    <property type="entry name" value="AA_TRANSFER_CLASS_1"/>
    <property type="match status" value="1"/>
</dbReference>
<evidence type="ECO:0000256" key="3">
    <source>
        <dbReference type="ARBA" id="ARBA00022679"/>
    </source>
</evidence>
<dbReference type="EMBL" id="LAZR01021924">
    <property type="protein sequence ID" value="KKL83646.1"/>
    <property type="molecule type" value="Genomic_DNA"/>
</dbReference>
<gene>
    <name evidence="6" type="ORF">LCGC14_1972660</name>
</gene>
<dbReference type="CDD" id="cd00609">
    <property type="entry name" value="AAT_like"/>
    <property type="match status" value="1"/>
</dbReference>
<dbReference type="AlphaFoldDB" id="A0A0F9FZF0"/>
<organism evidence="6">
    <name type="scientific">marine sediment metagenome</name>
    <dbReference type="NCBI Taxonomy" id="412755"/>
    <lineage>
        <taxon>unclassified sequences</taxon>
        <taxon>metagenomes</taxon>
        <taxon>ecological metagenomes</taxon>
    </lineage>
</organism>
<dbReference type="Gene3D" id="3.90.1150.10">
    <property type="entry name" value="Aspartate Aminotransferase, domain 1"/>
    <property type="match status" value="1"/>
</dbReference>
<dbReference type="GO" id="GO:0016212">
    <property type="term" value="F:kynurenine-oxoglutarate transaminase activity"/>
    <property type="evidence" value="ECO:0007669"/>
    <property type="project" value="TreeGrafter"/>
</dbReference>
<dbReference type="NCBIfam" id="TIGR03801">
    <property type="entry name" value="asp_4_decarbox"/>
    <property type="match status" value="1"/>
</dbReference>
<dbReference type="InterPro" id="IPR015422">
    <property type="entry name" value="PyrdxlP-dep_Trfase_small"/>
</dbReference>
<dbReference type="GO" id="GO:0005737">
    <property type="term" value="C:cytoplasm"/>
    <property type="evidence" value="ECO:0007669"/>
    <property type="project" value="TreeGrafter"/>
</dbReference>
<feature type="domain" description="Aminotransferase class I/classII large" evidence="5">
    <location>
        <begin position="234"/>
        <end position="519"/>
    </location>
</feature>
<dbReference type="Pfam" id="PF00155">
    <property type="entry name" value="Aminotran_1_2"/>
    <property type="match status" value="1"/>
</dbReference>
<dbReference type="InterPro" id="IPR015424">
    <property type="entry name" value="PyrdxlP-dep_Trfase"/>
</dbReference>
<keyword evidence="2" id="KW-0032">Aminotransferase</keyword>
<dbReference type="PANTHER" id="PTHR43807">
    <property type="entry name" value="FI04487P"/>
    <property type="match status" value="1"/>
</dbReference>
<evidence type="ECO:0000256" key="2">
    <source>
        <dbReference type="ARBA" id="ARBA00022576"/>
    </source>
</evidence>
<proteinExistence type="predicted"/>
<comment type="caution">
    <text evidence="6">The sequence shown here is derived from an EMBL/GenBank/DDBJ whole genome shotgun (WGS) entry which is preliminary data.</text>
</comment>
<dbReference type="NCBIfam" id="NF006755">
    <property type="entry name" value="PRK09275.1"/>
    <property type="match status" value="1"/>
</dbReference>
<feature type="non-terminal residue" evidence="6">
    <location>
        <position position="1"/>
    </location>
</feature>
<dbReference type="Gene3D" id="1.10.20.110">
    <property type="match status" value="1"/>
</dbReference>
<sequence>AKGNLDTIPFPSQAVLVLSEEYIDDLPGFVNPQHFCAQMSEHMGATQQCIPLEHNKANLDSDIFNTIKYTNYHKVSPFELKNTLIKKAQASEKLFLNVGRGNPNFVNTTAREAFAHLLLFASSEASRLSKADKQGDTTDNPAIGFAPNEKGISDRLDDYMRKLKDRGGRFLKEAVVWMKSNYIIHDPDDLVHQLVIAALGSFYPDPPQVQPFVNAVMNEYMDYILLHSNRPRGKFNVFMTEGATAGIMYTFKSLRINGLLASGDTIAIITPYLELPELKKYDLKELYIPGDPEQGWKIPLENLDVLKNKKIKAVFLVNPTNPSAVSMTEAHVAKVGEIIRNHNPDLLIIADSVYAPFVKSYHSFMSVAPKNTIEMYSFSKYFGVTGWRMGMIVIHPDNIIDNKLLPNLPNKTKQNLNQRYSIVTETSQEELTFMQRLVLDSRDVAEAHTGGLATPQQTLMSLFAIYDMTHREYKPSIKNIIVKRIELLYTALGETPPLGTGETDYYTIIDIKKLATQRHGAAFVQKLIKRDCLEFVFRLAIDYATIALPIAGFHGPCWAIRISLANAPTNTYTEVGKNIVAVIDDMFKAYD</sequence>
<dbReference type="PANTHER" id="PTHR43807:SF20">
    <property type="entry name" value="FI04487P"/>
    <property type="match status" value="1"/>
</dbReference>
<evidence type="ECO:0000259" key="5">
    <source>
        <dbReference type="Pfam" id="PF00155"/>
    </source>
</evidence>
<evidence type="ECO:0000313" key="6">
    <source>
        <dbReference type="EMBL" id="KKL83646.1"/>
    </source>
</evidence>
<evidence type="ECO:0000256" key="4">
    <source>
        <dbReference type="ARBA" id="ARBA00022898"/>
    </source>
</evidence>
<name>A0A0F9FZF0_9ZZZZ</name>
<dbReference type="GO" id="GO:0030170">
    <property type="term" value="F:pyridoxal phosphate binding"/>
    <property type="evidence" value="ECO:0007669"/>
    <property type="project" value="InterPro"/>
</dbReference>
<reference evidence="6" key="1">
    <citation type="journal article" date="2015" name="Nature">
        <title>Complex archaea that bridge the gap between prokaryotes and eukaryotes.</title>
        <authorList>
            <person name="Spang A."/>
            <person name="Saw J.H."/>
            <person name="Jorgensen S.L."/>
            <person name="Zaremba-Niedzwiedzka K."/>
            <person name="Martijn J."/>
            <person name="Lind A.E."/>
            <person name="van Eijk R."/>
            <person name="Schleper C."/>
            <person name="Guy L."/>
            <person name="Ettema T.J."/>
        </authorList>
    </citation>
    <scope>NUCLEOTIDE SEQUENCE</scope>
</reference>
<dbReference type="InterPro" id="IPR015421">
    <property type="entry name" value="PyrdxlP-dep_Trfase_major"/>
</dbReference>
<evidence type="ECO:0000256" key="1">
    <source>
        <dbReference type="ARBA" id="ARBA00001933"/>
    </source>
</evidence>
<comment type="cofactor">
    <cofactor evidence="1">
        <name>pyridoxal 5'-phosphate</name>
        <dbReference type="ChEBI" id="CHEBI:597326"/>
    </cofactor>
</comment>
<dbReference type="Gene3D" id="3.40.640.10">
    <property type="entry name" value="Type I PLP-dependent aspartate aminotransferase-like (Major domain)"/>
    <property type="match status" value="1"/>
</dbReference>
<dbReference type="InterPro" id="IPR004839">
    <property type="entry name" value="Aminotransferase_I/II_large"/>
</dbReference>
<dbReference type="SUPFAM" id="SSF53383">
    <property type="entry name" value="PLP-dependent transferases"/>
    <property type="match status" value="1"/>
</dbReference>